<dbReference type="EMBL" id="JAJEKE010000027">
    <property type="protein sequence ID" value="MCQ1531698.1"/>
    <property type="molecule type" value="Genomic_DNA"/>
</dbReference>
<accession>A0ABT1NKB2</accession>
<evidence type="ECO:0000313" key="1">
    <source>
        <dbReference type="EMBL" id="MCQ1531698.1"/>
    </source>
</evidence>
<gene>
    <name evidence="1" type="ORF">LJD61_19455</name>
</gene>
<evidence type="ECO:0000313" key="2">
    <source>
        <dbReference type="Proteomes" id="UP001651880"/>
    </source>
</evidence>
<keyword evidence="2" id="KW-1185">Reference proteome</keyword>
<dbReference type="RefSeq" id="WP_255229254.1">
    <property type="nucleotide sequence ID" value="NZ_JAJEKE010000027.1"/>
</dbReference>
<organism evidence="1 2">
    <name type="scientific">Lutispora saccharofermentans</name>
    <dbReference type="NCBI Taxonomy" id="3024236"/>
    <lineage>
        <taxon>Bacteria</taxon>
        <taxon>Bacillati</taxon>
        <taxon>Bacillota</taxon>
        <taxon>Clostridia</taxon>
        <taxon>Lutisporales</taxon>
        <taxon>Lutisporaceae</taxon>
        <taxon>Lutispora</taxon>
    </lineage>
</organism>
<comment type="caution">
    <text evidence="1">The sequence shown here is derived from an EMBL/GenBank/DDBJ whole genome shotgun (WGS) entry which is preliminary data.</text>
</comment>
<reference evidence="1 2" key="1">
    <citation type="submission" date="2021-10" db="EMBL/GenBank/DDBJ databases">
        <title>Lutispora strain m25 sp. nov., a thermophilic, non-spore-forming bacterium isolated from a lab-scale methanogenic bioreactor digesting anaerobic sludge.</title>
        <authorList>
            <person name="El Houari A."/>
            <person name="Mcdonald J."/>
        </authorList>
    </citation>
    <scope>NUCLEOTIDE SEQUENCE [LARGE SCALE GENOMIC DNA]</scope>
    <source>
        <strain evidence="2">m25</strain>
    </source>
</reference>
<sequence>MAKEKVNESFLNDLCSMREFSYIYNEDFNSESLRRVLSALNNKEPFSGNKAERKYYSNNLMILEYIDEVQPTIDAIKRLNLNKLGESAEEDMEIIIVPATVGSVQKIDNILLVDFFSLKNTENGLVISGESLEAALRNKI</sequence>
<proteinExistence type="predicted"/>
<dbReference type="Proteomes" id="UP001651880">
    <property type="component" value="Unassembled WGS sequence"/>
</dbReference>
<name>A0ABT1NKB2_9FIRM</name>
<protein>
    <submittedName>
        <fullName evidence="1">Uncharacterized protein</fullName>
    </submittedName>
</protein>